<organism evidence="1 2">
    <name type="scientific">Rotaria magnacalcarata</name>
    <dbReference type="NCBI Taxonomy" id="392030"/>
    <lineage>
        <taxon>Eukaryota</taxon>
        <taxon>Metazoa</taxon>
        <taxon>Spiralia</taxon>
        <taxon>Gnathifera</taxon>
        <taxon>Rotifera</taxon>
        <taxon>Eurotatoria</taxon>
        <taxon>Bdelloidea</taxon>
        <taxon>Philodinida</taxon>
        <taxon>Philodinidae</taxon>
        <taxon>Rotaria</taxon>
    </lineage>
</organism>
<sequence>MNFQSFSTDLMLILCCLCQFIFVVNIALCAVISSNRTLLRLQQSPEPTSINSSSATIVDPSISADTFVLGMFPLAKGAHLFNGADEQEWQIGRDTDATFVVY</sequence>
<dbReference type="EMBL" id="CAJOBJ010335770">
    <property type="protein sequence ID" value="CAF5188709.1"/>
    <property type="molecule type" value="Genomic_DNA"/>
</dbReference>
<comment type="caution">
    <text evidence="1">The sequence shown here is derived from an EMBL/GenBank/DDBJ whole genome shotgun (WGS) entry which is preliminary data.</text>
</comment>
<evidence type="ECO:0000313" key="2">
    <source>
        <dbReference type="Proteomes" id="UP000681720"/>
    </source>
</evidence>
<accession>A0A8S3HWT4</accession>
<protein>
    <submittedName>
        <fullName evidence="1">Uncharacterized protein</fullName>
    </submittedName>
</protein>
<reference evidence="1" key="1">
    <citation type="submission" date="2021-02" db="EMBL/GenBank/DDBJ databases">
        <authorList>
            <person name="Nowell W R."/>
        </authorList>
    </citation>
    <scope>NUCLEOTIDE SEQUENCE</scope>
</reference>
<proteinExistence type="predicted"/>
<gene>
    <name evidence="1" type="ORF">GIL414_LOCUS72153</name>
</gene>
<evidence type="ECO:0000313" key="1">
    <source>
        <dbReference type="EMBL" id="CAF5188709.1"/>
    </source>
</evidence>
<dbReference type="Proteomes" id="UP000681720">
    <property type="component" value="Unassembled WGS sequence"/>
</dbReference>
<name>A0A8S3HWT4_9BILA</name>
<feature type="non-terminal residue" evidence="1">
    <location>
        <position position="1"/>
    </location>
</feature>
<dbReference type="AlphaFoldDB" id="A0A8S3HWT4"/>